<feature type="compositionally biased region" description="Basic and acidic residues" evidence="7">
    <location>
        <begin position="201"/>
        <end position="252"/>
    </location>
</feature>
<dbReference type="SUPFAM" id="SSF54534">
    <property type="entry name" value="FKBP-like"/>
    <property type="match status" value="1"/>
</dbReference>
<feature type="compositionally biased region" description="Basic and acidic residues" evidence="7">
    <location>
        <begin position="169"/>
        <end position="183"/>
    </location>
</feature>
<dbReference type="EMBL" id="KN818227">
    <property type="protein sequence ID" value="KIL68853.1"/>
    <property type="molecule type" value="Genomic_DNA"/>
</dbReference>
<dbReference type="InterPro" id="IPR041232">
    <property type="entry name" value="NPL"/>
</dbReference>
<dbReference type="Proteomes" id="UP000054549">
    <property type="component" value="Unassembled WGS sequence"/>
</dbReference>
<dbReference type="GO" id="GO:0000785">
    <property type="term" value="C:chromatin"/>
    <property type="evidence" value="ECO:0007669"/>
    <property type="project" value="TreeGrafter"/>
</dbReference>
<feature type="compositionally biased region" description="Acidic residues" evidence="7">
    <location>
        <begin position="133"/>
        <end position="151"/>
    </location>
</feature>
<dbReference type="InParanoid" id="A0A0C2XIP4"/>
<feature type="region of interest" description="Disordered" evidence="7">
    <location>
        <begin position="121"/>
        <end position="254"/>
    </location>
</feature>
<dbReference type="PIRSF" id="PIRSF001473">
    <property type="entry name" value="FK506-bp_FPR3"/>
    <property type="match status" value="1"/>
</dbReference>
<organism evidence="9 10">
    <name type="scientific">Amanita muscaria (strain Koide BX008)</name>
    <dbReference type="NCBI Taxonomy" id="946122"/>
    <lineage>
        <taxon>Eukaryota</taxon>
        <taxon>Fungi</taxon>
        <taxon>Dikarya</taxon>
        <taxon>Basidiomycota</taxon>
        <taxon>Agaricomycotina</taxon>
        <taxon>Agaricomycetes</taxon>
        <taxon>Agaricomycetidae</taxon>
        <taxon>Agaricales</taxon>
        <taxon>Pluteineae</taxon>
        <taxon>Amanitaceae</taxon>
        <taxon>Amanita</taxon>
    </lineage>
</organism>
<dbReference type="FunCoup" id="A0A0C2XIP4">
    <property type="interactions" value="46"/>
</dbReference>
<dbReference type="HOGENOM" id="CLU_022297_3_0_1"/>
<evidence type="ECO:0000256" key="2">
    <source>
        <dbReference type="ARBA" id="ARBA00007838"/>
    </source>
</evidence>
<proteinExistence type="inferred from homology"/>
<dbReference type="Gene3D" id="2.60.120.340">
    <property type="entry name" value="Nucleoplasmin core domain"/>
    <property type="match status" value="1"/>
</dbReference>
<evidence type="ECO:0000313" key="9">
    <source>
        <dbReference type="EMBL" id="KIL68853.1"/>
    </source>
</evidence>
<dbReference type="EC" id="5.2.1.8" evidence="5"/>
<feature type="domain" description="PPIase FKBP-type" evidence="8">
    <location>
        <begin position="275"/>
        <end position="358"/>
    </location>
</feature>
<dbReference type="InterPro" id="IPR023566">
    <property type="entry name" value="PPIase_Fpr3/Fpr4-like"/>
</dbReference>
<evidence type="ECO:0000313" key="10">
    <source>
        <dbReference type="Proteomes" id="UP000054549"/>
    </source>
</evidence>
<dbReference type="Pfam" id="PF00254">
    <property type="entry name" value="FKBP_C"/>
    <property type="match status" value="1"/>
</dbReference>
<dbReference type="PROSITE" id="PS50059">
    <property type="entry name" value="FKBP_PPIASE"/>
    <property type="match status" value="1"/>
</dbReference>
<dbReference type="Pfam" id="PF17800">
    <property type="entry name" value="NPL"/>
    <property type="match status" value="1"/>
</dbReference>
<accession>A0A0C2XIP4</accession>
<sequence length="358" mass="39161">MVVAFGFWSLELTPGNEEIVVPPEDVRITNVSLGDVLVDPTGRSTIKITYSPLGESYSMEDESEDEEEVPSEKTTVLCSLTAGKLEHVTTDLVLEKDEAFKFIIVGKNSVYLSGNYIDQETLNNPPYDGSDIGSDEGEWFSGEDMDSDEMTDASRFKEVDDEPPATLKRGREPETTAEHSKVEKKNKKLKAADGKAVPADTGKKDEAKQEKKAKTDEKLEVEKKDEKKKEGKKEKKGKKADAAEEQKAKSAEQELPGGLKFVDATTGEGPVAKKGNFVAMRYIGKLQSGKIFDKNVKGSPFSFRLGKGEVIKGWDEGIVGMRIGGERKLTIPPAMAYGKKGTDGIPPNSTLIFGELQV</sequence>
<evidence type="ECO:0000256" key="4">
    <source>
        <dbReference type="ARBA" id="ARBA00023235"/>
    </source>
</evidence>
<gene>
    <name evidence="9" type="ORF">M378DRAFT_184727</name>
</gene>
<evidence type="ECO:0000259" key="8">
    <source>
        <dbReference type="PROSITE" id="PS50059"/>
    </source>
</evidence>
<evidence type="ECO:0000256" key="5">
    <source>
        <dbReference type="PIRNR" id="PIRNR001473"/>
    </source>
</evidence>
<evidence type="ECO:0000256" key="1">
    <source>
        <dbReference type="ARBA" id="ARBA00000971"/>
    </source>
</evidence>
<reference evidence="9 10" key="1">
    <citation type="submission" date="2014-04" db="EMBL/GenBank/DDBJ databases">
        <title>Evolutionary Origins and Diversification of the Mycorrhizal Mutualists.</title>
        <authorList>
            <consortium name="DOE Joint Genome Institute"/>
            <consortium name="Mycorrhizal Genomics Consortium"/>
            <person name="Kohler A."/>
            <person name="Kuo A."/>
            <person name="Nagy L.G."/>
            <person name="Floudas D."/>
            <person name="Copeland A."/>
            <person name="Barry K.W."/>
            <person name="Cichocki N."/>
            <person name="Veneault-Fourrey C."/>
            <person name="LaButti K."/>
            <person name="Lindquist E.A."/>
            <person name="Lipzen A."/>
            <person name="Lundell T."/>
            <person name="Morin E."/>
            <person name="Murat C."/>
            <person name="Riley R."/>
            <person name="Ohm R."/>
            <person name="Sun H."/>
            <person name="Tunlid A."/>
            <person name="Henrissat B."/>
            <person name="Grigoriev I.V."/>
            <person name="Hibbett D.S."/>
            <person name="Martin F."/>
        </authorList>
    </citation>
    <scope>NUCLEOTIDE SEQUENCE [LARGE SCALE GENOMIC DNA]</scope>
    <source>
        <strain evidence="9 10">Koide BX008</strain>
    </source>
</reference>
<evidence type="ECO:0000256" key="6">
    <source>
        <dbReference type="PROSITE-ProRule" id="PRU00277"/>
    </source>
</evidence>
<dbReference type="PANTHER" id="PTHR43811">
    <property type="entry name" value="FKBP-TYPE PEPTIDYL-PROLYL CIS-TRANS ISOMERASE FKPA"/>
    <property type="match status" value="1"/>
</dbReference>
<evidence type="ECO:0000256" key="7">
    <source>
        <dbReference type="SAM" id="MobiDB-lite"/>
    </source>
</evidence>
<evidence type="ECO:0000256" key="3">
    <source>
        <dbReference type="ARBA" id="ARBA00023110"/>
    </source>
</evidence>
<dbReference type="GO" id="GO:0005730">
    <property type="term" value="C:nucleolus"/>
    <property type="evidence" value="ECO:0007669"/>
    <property type="project" value="TreeGrafter"/>
</dbReference>
<keyword evidence="3 5" id="KW-0697">Rotamase</keyword>
<dbReference type="OrthoDB" id="77911at2759"/>
<dbReference type="GO" id="GO:0003755">
    <property type="term" value="F:peptidyl-prolyl cis-trans isomerase activity"/>
    <property type="evidence" value="ECO:0007669"/>
    <property type="project" value="UniProtKB-KW"/>
</dbReference>
<comment type="similarity">
    <text evidence="2">Belongs to the FKBP-type PPIase family. FKBP3/4 subfamily.</text>
</comment>
<keyword evidence="4 5" id="KW-0413">Isomerase</keyword>
<name>A0A0C2XIP4_AMAMK</name>
<dbReference type="AlphaFoldDB" id="A0A0C2XIP4"/>
<comment type="catalytic activity">
    <reaction evidence="1 5 6">
        <text>[protein]-peptidylproline (omega=180) = [protein]-peptidylproline (omega=0)</text>
        <dbReference type="Rhea" id="RHEA:16237"/>
        <dbReference type="Rhea" id="RHEA-COMP:10747"/>
        <dbReference type="Rhea" id="RHEA-COMP:10748"/>
        <dbReference type="ChEBI" id="CHEBI:83833"/>
        <dbReference type="ChEBI" id="CHEBI:83834"/>
        <dbReference type="EC" id="5.2.1.8"/>
    </reaction>
</comment>
<protein>
    <recommendedName>
        <fullName evidence="5">FK506-binding protein</fullName>
        <ecNumber evidence="5">5.2.1.8</ecNumber>
    </recommendedName>
</protein>
<dbReference type="InterPro" id="IPR046357">
    <property type="entry name" value="PPIase_dom_sf"/>
</dbReference>
<keyword evidence="10" id="KW-1185">Reference proteome</keyword>
<dbReference type="InterPro" id="IPR001179">
    <property type="entry name" value="PPIase_FKBP_dom"/>
</dbReference>
<dbReference type="PANTHER" id="PTHR43811:SF19">
    <property type="entry name" value="39 KDA FK506-BINDING NUCLEAR PROTEIN"/>
    <property type="match status" value="1"/>
</dbReference>
<dbReference type="Gene3D" id="3.10.50.40">
    <property type="match status" value="1"/>
</dbReference>
<dbReference type="STRING" id="946122.A0A0C2XIP4"/>